<accession>A0AAN7S746</accession>
<dbReference type="EMBL" id="JAUNZN010000005">
    <property type="protein sequence ID" value="KAK4821656.1"/>
    <property type="molecule type" value="Genomic_DNA"/>
</dbReference>
<evidence type="ECO:0000313" key="2">
    <source>
        <dbReference type="Proteomes" id="UP001333110"/>
    </source>
</evidence>
<dbReference type="Proteomes" id="UP001333110">
    <property type="component" value="Unassembled WGS sequence"/>
</dbReference>
<dbReference type="AlphaFoldDB" id="A0AAN7S746"/>
<proteinExistence type="predicted"/>
<organism evidence="1 2">
    <name type="scientific">Mycteria americana</name>
    <name type="common">Wood stork</name>
    <dbReference type="NCBI Taxonomy" id="33587"/>
    <lineage>
        <taxon>Eukaryota</taxon>
        <taxon>Metazoa</taxon>
        <taxon>Chordata</taxon>
        <taxon>Craniata</taxon>
        <taxon>Vertebrata</taxon>
        <taxon>Euteleostomi</taxon>
        <taxon>Archelosauria</taxon>
        <taxon>Archosauria</taxon>
        <taxon>Dinosauria</taxon>
        <taxon>Saurischia</taxon>
        <taxon>Theropoda</taxon>
        <taxon>Coelurosauria</taxon>
        <taxon>Aves</taxon>
        <taxon>Neognathae</taxon>
        <taxon>Neoaves</taxon>
        <taxon>Aequornithes</taxon>
        <taxon>Ciconiiformes</taxon>
        <taxon>Ciconiidae</taxon>
        <taxon>Mycteria</taxon>
    </lineage>
</organism>
<name>A0AAN7S746_MYCAM</name>
<comment type="caution">
    <text evidence="1">The sequence shown here is derived from an EMBL/GenBank/DDBJ whole genome shotgun (WGS) entry which is preliminary data.</text>
</comment>
<keyword evidence="2" id="KW-1185">Reference proteome</keyword>
<gene>
    <name evidence="1" type="ORF">QYF61_026517</name>
</gene>
<sequence length="414" mass="45530">MKLHEGGLGWQLFFLDLEVCLCKKPNVVLFQSSSTMNRSHPFVVEQTGRINCRDDINEEVRIAGCKLLKSPLMAGFIDQFSNLLGTQAMWSSGSEAVPEEDWPVKQGGFLVGVPPPPASANHTAFAERFNKCALELSGITEICPVAIESMTTAKTLLTQLGEKGKEYGLIDHAQTIRPFPGMKDHHLYSSPFKAFTVFGHEVVVEHDKVSPEPPFLPAKQPQFPQAPLIRLLLQTLHQLCCPSLDTLQDLNVFLVVRGPKLNTVFEVWPHQCPVQGDNHFPTPAGHTMSDTNQDAIGLLGHLGTLLAHIQLAVNQHPQVLFRQAAFQPLFPKPVALHGVVVAQVQDPALGLVKHHTVDLGPSIQPVQVPLQSLPTLKQINTPAQLGVACTLTEGPLNPLIQIIDKDIKQNWPQY</sequence>
<reference evidence="1 2" key="1">
    <citation type="journal article" date="2023" name="J. Hered.">
        <title>Chromosome-level genome of the wood stork (Mycteria americana) provides insight into avian chromosome evolution.</title>
        <authorList>
            <person name="Flamio R. Jr."/>
            <person name="Ramstad K.M."/>
        </authorList>
    </citation>
    <scope>NUCLEOTIDE SEQUENCE [LARGE SCALE GENOMIC DNA]</scope>
    <source>
        <strain evidence="1">JAX WOST 10</strain>
    </source>
</reference>
<protein>
    <submittedName>
        <fullName evidence="1">Uncharacterized protein</fullName>
    </submittedName>
</protein>
<evidence type="ECO:0000313" key="1">
    <source>
        <dbReference type="EMBL" id="KAK4821656.1"/>
    </source>
</evidence>